<evidence type="ECO:0000313" key="2">
    <source>
        <dbReference type="Proteomes" id="UP000072443"/>
    </source>
</evidence>
<gene>
    <name evidence="1" type="ORF">ERS514591_02112</name>
</gene>
<comment type="caution">
    <text evidence="1">The sequence shown here is derived from an EMBL/GenBank/DDBJ whole genome shotgun (WGS) entry which is preliminary data.</text>
</comment>
<protein>
    <submittedName>
        <fullName evidence="1">Uncharacterized protein</fullName>
    </submittedName>
</protein>
<accession>A0AB33TYP2</accession>
<evidence type="ECO:0000313" key="1">
    <source>
        <dbReference type="EMBL" id="CWQ19551.1"/>
    </source>
</evidence>
<dbReference type="AlphaFoldDB" id="A0AB33TYP2"/>
<dbReference type="EMBL" id="FEVP01000053">
    <property type="protein sequence ID" value="CWQ19551.1"/>
    <property type="molecule type" value="Genomic_DNA"/>
</dbReference>
<sequence>MGNFVGDIVLIQLLNLTRSLPMRGIHQCRQDICLQIVFQAAAVNSGVDQRGTARIGQVNVEVVYPRGFAPSGKGRGTEFVGYACRCRRYNQIFYRAASAQFLQGFADIAFIVDERYGSLRSE</sequence>
<name>A0AB33TYP2_NEIME</name>
<reference evidence="1 2" key="1">
    <citation type="submission" date="2016-02" db="EMBL/GenBank/DDBJ databases">
        <authorList>
            <consortium name="Pathogen Informatics"/>
        </authorList>
    </citation>
    <scope>NUCLEOTIDE SEQUENCE [LARGE SCALE GENOMIC DNA]</scope>
    <source>
        <strain evidence="1 2">2842STDY5881269</strain>
    </source>
</reference>
<organism evidence="1 2">
    <name type="scientific">Neisseria meningitidis</name>
    <dbReference type="NCBI Taxonomy" id="487"/>
    <lineage>
        <taxon>Bacteria</taxon>
        <taxon>Pseudomonadati</taxon>
        <taxon>Pseudomonadota</taxon>
        <taxon>Betaproteobacteria</taxon>
        <taxon>Neisseriales</taxon>
        <taxon>Neisseriaceae</taxon>
        <taxon>Neisseria</taxon>
    </lineage>
</organism>
<dbReference type="Proteomes" id="UP000072443">
    <property type="component" value="Unassembled WGS sequence"/>
</dbReference>
<proteinExistence type="predicted"/>